<keyword evidence="4" id="KW-1278">Translocase</keyword>
<dbReference type="InterPro" id="IPR017871">
    <property type="entry name" value="ABC_transporter-like_CS"/>
</dbReference>
<reference evidence="7" key="1">
    <citation type="submission" date="2016-12" db="EMBL/GenBank/DDBJ databases">
        <authorList>
            <person name="Varghese N."/>
            <person name="Submissions S."/>
        </authorList>
    </citation>
    <scope>NUCLEOTIDE SEQUENCE [LARGE SCALE GENOMIC DNA]</scope>
    <source>
        <strain evidence="7">DSM 13020</strain>
    </source>
</reference>
<evidence type="ECO:0000256" key="3">
    <source>
        <dbReference type="ARBA" id="ARBA00022840"/>
    </source>
</evidence>
<gene>
    <name evidence="6" type="ORF">SAMN02745226_01871</name>
</gene>
<keyword evidence="2" id="KW-0547">Nucleotide-binding</keyword>
<proteinExistence type="predicted"/>
<dbReference type="Gene3D" id="3.40.50.300">
    <property type="entry name" value="P-loop containing nucleotide triphosphate hydrolases"/>
    <property type="match status" value="1"/>
</dbReference>
<evidence type="ECO:0000256" key="2">
    <source>
        <dbReference type="ARBA" id="ARBA00022741"/>
    </source>
</evidence>
<dbReference type="InterPro" id="IPR003593">
    <property type="entry name" value="AAA+_ATPase"/>
</dbReference>
<name>A0A1M7TDB6_FERGO</name>
<dbReference type="GO" id="GO:0016887">
    <property type="term" value="F:ATP hydrolysis activity"/>
    <property type="evidence" value="ECO:0007669"/>
    <property type="project" value="InterPro"/>
</dbReference>
<keyword evidence="1" id="KW-0813">Transport</keyword>
<evidence type="ECO:0000313" key="7">
    <source>
        <dbReference type="Proteomes" id="UP000184207"/>
    </source>
</evidence>
<evidence type="ECO:0000313" key="6">
    <source>
        <dbReference type="EMBL" id="SHN68715.1"/>
    </source>
</evidence>
<dbReference type="OrthoDB" id="9799337at2"/>
<accession>A0A1M7TDB6</accession>
<keyword evidence="7" id="KW-1185">Reference proteome</keyword>
<dbReference type="Proteomes" id="UP000184207">
    <property type="component" value="Unassembled WGS sequence"/>
</dbReference>
<dbReference type="PANTHER" id="PTHR42794">
    <property type="entry name" value="HEMIN IMPORT ATP-BINDING PROTEIN HMUV"/>
    <property type="match status" value="1"/>
</dbReference>
<dbReference type="InterPro" id="IPR003439">
    <property type="entry name" value="ABC_transporter-like_ATP-bd"/>
</dbReference>
<dbReference type="SMART" id="SM00382">
    <property type="entry name" value="AAA"/>
    <property type="match status" value="1"/>
</dbReference>
<feature type="domain" description="ABC transporter" evidence="5">
    <location>
        <begin position="1"/>
        <end position="239"/>
    </location>
</feature>
<dbReference type="CDD" id="cd03214">
    <property type="entry name" value="ABC_Iron-Siderophores_B12_Hemin"/>
    <property type="match status" value="1"/>
</dbReference>
<dbReference type="GO" id="GO:0005524">
    <property type="term" value="F:ATP binding"/>
    <property type="evidence" value="ECO:0007669"/>
    <property type="project" value="UniProtKB-KW"/>
</dbReference>
<dbReference type="RefSeq" id="WP_072760839.1">
    <property type="nucleotide sequence ID" value="NZ_FRDJ01000014.1"/>
</dbReference>
<dbReference type="PANTHER" id="PTHR42794:SF1">
    <property type="entry name" value="HEMIN IMPORT ATP-BINDING PROTEIN HMUV"/>
    <property type="match status" value="1"/>
</dbReference>
<evidence type="ECO:0000256" key="1">
    <source>
        <dbReference type="ARBA" id="ARBA00022448"/>
    </source>
</evidence>
<dbReference type="Pfam" id="PF00005">
    <property type="entry name" value="ABC_tran"/>
    <property type="match status" value="1"/>
</dbReference>
<dbReference type="AlphaFoldDB" id="A0A1M7TDB6"/>
<keyword evidence="3 6" id="KW-0067">ATP-binding</keyword>
<evidence type="ECO:0000259" key="5">
    <source>
        <dbReference type="PROSITE" id="PS50893"/>
    </source>
</evidence>
<evidence type="ECO:0000256" key="4">
    <source>
        <dbReference type="ARBA" id="ARBA00022967"/>
    </source>
</evidence>
<organism evidence="6 7">
    <name type="scientific">Fervidobacterium gondwanense DSM 13020</name>
    <dbReference type="NCBI Taxonomy" id="1121883"/>
    <lineage>
        <taxon>Bacteria</taxon>
        <taxon>Thermotogati</taxon>
        <taxon>Thermotogota</taxon>
        <taxon>Thermotogae</taxon>
        <taxon>Thermotogales</taxon>
        <taxon>Fervidobacteriaceae</taxon>
        <taxon>Fervidobacterium</taxon>
    </lineage>
</organism>
<protein>
    <submittedName>
        <fullName evidence="6">Iron complex transport system ATP-binding protein</fullName>
    </submittedName>
</protein>
<dbReference type="SUPFAM" id="SSF52540">
    <property type="entry name" value="P-loop containing nucleoside triphosphate hydrolases"/>
    <property type="match status" value="1"/>
</dbReference>
<dbReference type="PROSITE" id="PS50893">
    <property type="entry name" value="ABC_TRANSPORTER_2"/>
    <property type="match status" value="1"/>
</dbReference>
<dbReference type="STRING" id="1121883.SAMN02745226_01871"/>
<dbReference type="PROSITE" id="PS00211">
    <property type="entry name" value="ABC_TRANSPORTER_1"/>
    <property type="match status" value="1"/>
</dbReference>
<dbReference type="FunFam" id="3.40.50.300:FF:000134">
    <property type="entry name" value="Iron-enterobactin ABC transporter ATP-binding protein"/>
    <property type="match status" value="1"/>
</dbReference>
<dbReference type="InterPro" id="IPR027417">
    <property type="entry name" value="P-loop_NTPase"/>
</dbReference>
<dbReference type="EMBL" id="FRDJ01000014">
    <property type="protein sequence ID" value="SHN68715.1"/>
    <property type="molecule type" value="Genomic_DNA"/>
</dbReference>
<sequence>MENKAIMKINKINFEYPTFELKDISFDVPKGSFFGIIGPNGSGKTTLLSLIMKFLKPKSGKILVNGLDISKLSHRKVAQLIAYIAQDFNPAYDFTVEEIVEMGGIAHGSFFESAVDEEKITSALSTVDLLDYRKRIFSTLSGGQQRRVLIARAIYQDTPIILADELVNHLDIGQSVRVLDYLKKLTENGKTVVGTFHDIPLAVKYCDYIVVMKDGKIVSMGRPAEVITEKLLSEVYNISLKVISNPVPNVNYPLIII</sequence>